<evidence type="ECO:0000313" key="3">
    <source>
        <dbReference type="Proteomes" id="UP001164081"/>
    </source>
</evidence>
<sequence length="955" mass="112712">MGTNEISEKKPITPEEKERRYFLRISKNMIQDEDLFKLLKKRYNEKLEIFRKNNKKVIEGIFHETICMIENLECKLSLIYENAYPTREQFLLAQQSSDQIVLARIVKFYGSMRVDRELLDYALFTHILSNNVTFYTQYISSLGNDSLFWNNGEEWDIETFPAHDIFTFIENFKFYISQTKSLTKDKNEINLSEGEMQDENLERQLQKAETNQINFNVSSRLLEPEKGLTEDFFHRFAQGRQHFRKCINTHKKLQVFCLEITLTPQEYTPEQNRYALDRNQFALYGFTKFFKETYDLLTQYSKVEIGINSSVILQNILIFKGKPILDFRTIRAHIKEDYRKSLGSHDYLKTQPFKVDVRDLGILVKSLDSRYTSEILHRSTAARNAFEYWILSYFYRVDYFLLPVLDRVIESPFVYQHIDQVFVQAMGSTPETKKANDPRKKTQKSAQQIAFFLQLDFSKQQKHIWRITDLPEHIEEDLRLITLSYKHSASKQGTGLKKEDIFKLDKKLALLLKIEYFMRLLQYKSDSACVGLRPEITASEITKNPLKKLSKQAKQYLTIFNSMPKESRALNEMLTSPEIGWRVKLFVTIFKKNNDEIRLNIKGVHELERRLKRFKDLTQDKVDQQTIPELFKMEKLAAILLRRNRQEALGYLKKSLVEDVFAFRLQLSYDQAEDKSSDLTFAEEKIAFNELLTHFLKDLKRTKKNSNAVLLAFIGTRLLKAKRLSADITFFFSAKDLSDYDDDENKKRIEETIGKVQSYWKEYLKNKQVNRKQTGQQSEGQNVENIAEQNKDSQHTPEMYDLSNCVFQAISKYVIISEEKQFSTILKLHEDKRLQQLQSSIVDFYVAHALFCTWETLLPAETITQDTETDKHDIKESNKDSSNENKAKRGRPRRIDQFIKGHVISAKKQKDKNNKKNKKSTPMKRPTRVKYIKFWSDIKPDTLGQFVWSVRQQRH</sequence>
<organism evidence="2 3">
    <name type="scientific">Acinetobacter ursingii</name>
    <dbReference type="NCBI Taxonomy" id="108980"/>
    <lineage>
        <taxon>Bacteria</taxon>
        <taxon>Pseudomonadati</taxon>
        <taxon>Pseudomonadota</taxon>
        <taxon>Gammaproteobacteria</taxon>
        <taxon>Moraxellales</taxon>
        <taxon>Moraxellaceae</taxon>
        <taxon>Acinetobacter</taxon>
    </lineage>
</organism>
<dbReference type="Proteomes" id="UP001164081">
    <property type="component" value="Chromosome"/>
</dbReference>
<feature type="region of interest" description="Disordered" evidence="1">
    <location>
        <begin position="866"/>
        <end position="893"/>
    </location>
</feature>
<protein>
    <submittedName>
        <fullName evidence="2">Uncharacterized protein</fullName>
    </submittedName>
</protein>
<dbReference type="RefSeq" id="WP_262442907.1">
    <property type="nucleotide sequence ID" value="NZ_CP089044.1"/>
</dbReference>
<evidence type="ECO:0000256" key="1">
    <source>
        <dbReference type="SAM" id="MobiDB-lite"/>
    </source>
</evidence>
<dbReference type="EMBL" id="CP089044">
    <property type="protein sequence ID" value="UYF76493.1"/>
    <property type="molecule type" value="Genomic_DNA"/>
</dbReference>
<accession>A0AA46NQQ0</accession>
<gene>
    <name evidence="2" type="ORF">LSO58_06355</name>
</gene>
<name>A0AA46NQQ0_9GAMM</name>
<proteinExistence type="predicted"/>
<dbReference type="AlphaFoldDB" id="A0AA46NQQ0"/>
<evidence type="ECO:0000313" key="2">
    <source>
        <dbReference type="EMBL" id="UYF76493.1"/>
    </source>
</evidence>
<feature type="compositionally biased region" description="Basic and acidic residues" evidence="1">
    <location>
        <begin position="868"/>
        <end position="893"/>
    </location>
</feature>
<reference evidence="2" key="1">
    <citation type="journal article" date="2022" name="J Glob Antimicrob Resist">
        <title>Comparative analysis of IMP-4- and OXA-58-containing plasmids of three carbapenemase-producing Acinetobacter ursingii strains in the Netherlands.</title>
        <authorList>
            <person name="Hendrickx A.P.A."/>
            <person name="Schade R.P."/>
            <person name="Landman F."/>
            <person name="Bosch T."/>
            <person name="Schouls L.M."/>
            <person name="van Dijk K."/>
        </authorList>
    </citation>
    <scope>NUCLEOTIDE SEQUENCE</scope>
    <source>
        <strain evidence="2">RIVM_C010761</strain>
    </source>
</reference>